<evidence type="ECO:0000256" key="2">
    <source>
        <dbReference type="ARBA" id="ARBA00022723"/>
    </source>
</evidence>
<dbReference type="PIRSF" id="PIRSF039012">
    <property type="entry name" value="ASP"/>
    <property type="match status" value="1"/>
</dbReference>
<dbReference type="OrthoDB" id="9782876at2"/>
<dbReference type="PANTHER" id="PTHR37326">
    <property type="entry name" value="BLL3975 PROTEIN"/>
    <property type="match status" value="1"/>
</dbReference>
<reference evidence="6 7" key="1">
    <citation type="submission" date="2019-03" db="EMBL/GenBank/DDBJ databases">
        <title>Genomic Encyclopedia of Type Strains, Phase III (KMG-III): the genomes of soil and plant-associated and newly described type strains.</title>
        <authorList>
            <person name="Whitman W."/>
        </authorList>
    </citation>
    <scope>NUCLEOTIDE SEQUENCE [LARGE SCALE GENOMIC DNA]</scope>
    <source>
        <strain evidence="6 7">CGMCC 1.7002</strain>
    </source>
</reference>
<dbReference type="GO" id="GO:0016811">
    <property type="term" value="F:hydrolase activity, acting on carbon-nitrogen (but not peptide) bonds, in linear amides"/>
    <property type="evidence" value="ECO:0007669"/>
    <property type="project" value="InterPro"/>
</dbReference>
<accession>A0A4R6VNI1</accession>
<dbReference type="Gene3D" id="3.40.630.10">
    <property type="entry name" value="Zn peptidases"/>
    <property type="match status" value="1"/>
</dbReference>
<keyword evidence="7" id="KW-1185">Reference proteome</keyword>
<dbReference type="RefSeq" id="WP_133572405.1">
    <property type="nucleotide sequence ID" value="NZ_SNYR01000002.1"/>
</dbReference>
<keyword evidence="4" id="KW-0862">Zinc</keyword>
<keyword evidence="3" id="KW-0378">Hydrolase</keyword>
<proteinExistence type="predicted"/>
<evidence type="ECO:0000256" key="1">
    <source>
        <dbReference type="ARBA" id="ARBA00001947"/>
    </source>
</evidence>
<dbReference type="GO" id="GO:0046872">
    <property type="term" value="F:metal ion binding"/>
    <property type="evidence" value="ECO:0007669"/>
    <property type="project" value="UniProtKB-KW"/>
</dbReference>
<evidence type="ECO:0000256" key="4">
    <source>
        <dbReference type="ARBA" id="ARBA00022833"/>
    </source>
</evidence>
<keyword evidence="2" id="KW-0479">Metal-binding</keyword>
<dbReference type="Proteomes" id="UP000295391">
    <property type="component" value="Unassembled WGS sequence"/>
</dbReference>
<sequence>MKPDAFEIGGERIAPGERRTVDLPVSVLSDHTPVTMSTHVIHGKRPGPSIFVSAAIHGDEVIGVEIVRRVLQSPKLRGLRGTLICIPIVNAFGFINHSRYLPDRRDLNRCFPGSETGSLAGRLAHLFITEIVKRCDYGIDLHSAASNRDNYPQIRVTPGRPKLTEMAHMFGAPIMLKSKVREGSLREASSMLDCDVLLYEAGGGLRFDEFAVRVGTTGVLRTLHGLGMISGKPIAPSKAKPLHCSGSHWLRSPAGGLLRTYKRCGDTVSDGDILGVVSDPFGEVETPISAHGDGVIIGRSELPIVNEGDAIFHVAQPARNRNAETALDQYTADVEGSTLFDEDEII</sequence>
<organism evidence="6 7">
    <name type="scientific">Maritalea mobilis</name>
    <dbReference type="NCBI Taxonomy" id="483324"/>
    <lineage>
        <taxon>Bacteria</taxon>
        <taxon>Pseudomonadati</taxon>
        <taxon>Pseudomonadota</taxon>
        <taxon>Alphaproteobacteria</taxon>
        <taxon>Hyphomicrobiales</taxon>
        <taxon>Devosiaceae</taxon>
        <taxon>Maritalea</taxon>
    </lineage>
</organism>
<feature type="domain" description="Succinylglutamate desuccinylase/Aspartoacylase catalytic" evidence="5">
    <location>
        <begin position="46"/>
        <end position="224"/>
    </location>
</feature>
<gene>
    <name evidence="6" type="ORF">ATL17_1751</name>
</gene>
<evidence type="ECO:0000259" key="5">
    <source>
        <dbReference type="Pfam" id="PF24827"/>
    </source>
</evidence>
<dbReference type="SUPFAM" id="SSF53187">
    <property type="entry name" value="Zn-dependent exopeptidases"/>
    <property type="match status" value="1"/>
</dbReference>
<dbReference type="InterPro" id="IPR043795">
    <property type="entry name" value="N-alpha-Ac-DABA-like"/>
</dbReference>
<dbReference type="CDD" id="cd06251">
    <property type="entry name" value="M14_ASTE_ASPA-like"/>
    <property type="match status" value="1"/>
</dbReference>
<dbReference type="GO" id="GO:0016788">
    <property type="term" value="F:hydrolase activity, acting on ester bonds"/>
    <property type="evidence" value="ECO:0007669"/>
    <property type="project" value="InterPro"/>
</dbReference>
<dbReference type="Pfam" id="PF24827">
    <property type="entry name" value="AstE_AspA_cat"/>
    <property type="match status" value="1"/>
</dbReference>
<dbReference type="InterPro" id="IPR055438">
    <property type="entry name" value="AstE_AspA_cat"/>
</dbReference>
<comment type="cofactor">
    <cofactor evidence="1">
        <name>Zn(2+)</name>
        <dbReference type="ChEBI" id="CHEBI:29105"/>
    </cofactor>
</comment>
<protein>
    <recommendedName>
        <fullName evidence="5">Succinylglutamate desuccinylase/Aspartoacylase catalytic domain-containing protein</fullName>
    </recommendedName>
</protein>
<dbReference type="EMBL" id="SNYR01000002">
    <property type="protein sequence ID" value="TDQ63743.1"/>
    <property type="molecule type" value="Genomic_DNA"/>
</dbReference>
<evidence type="ECO:0000313" key="6">
    <source>
        <dbReference type="EMBL" id="TDQ63743.1"/>
    </source>
</evidence>
<dbReference type="PANTHER" id="PTHR37326:SF2">
    <property type="entry name" value="SUCCINYLGLUTAMATE DESUCCINYLASE_ASPARTOACYLASE FAMILY PROTEIN"/>
    <property type="match status" value="1"/>
</dbReference>
<evidence type="ECO:0000256" key="3">
    <source>
        <dbReference type="ARBA" id="ARBA00022801"/>
    </source>
</evidence>
<name>A0A4R6VNI1_9HYPH</name>
<evidence type="ECO:0000313" key="7">
    <source>
        <dbReference type="Proteomes" id="UP000295391"/>
    </source>
</evidence>
<dbReference type="InterPro" id="IPR053138">
    <property type="entry name" value="N-alpha-Ac-DABA_deacetylase"/>
</dbReference>
<dbReference type="AlphaFoldDB" id="A0A4R6VNI1"/>
<comment type="caution">
    <text evidence="6">The sequence shown here is derived from an EMBL/GenBank/DDBJ whole genome shotgun (WGS) entry which is preliminary data.</text>
</comment>